<organism evidence="2">
    <name type="scientific">freshwater metagenome</name>
    <dbReference type="NCBI Taxonomy" id="449393"/>
    <lineage>
        <taxon>unclassified sequences</taxon>
        <taxon>metagenomes</taxon>
        <taxon>ecological metagenomes</taxon>
    </lineage>
</organism>
<dbReference type="EMBL" id="CAFBLH010000036">
    <property type="protein sequence ID" value="CAB4873067.1"/>
    <property type="molecule type" value="Genomic_DNA"/>
</dbReference>
<dbReference type="AlphaFoldDB" id="A0A6J7DR83"/>
<gene>
    <name evidence="2" type="ORF">UFOPK3342_01098</name>
</gene>
<sequence>MQLSTRLLTLLSNALVGVGIALGIGGIVRGGSIFIAVGTAGVALKARRSRKFDFYFPLVIAIALFVLAIALPHGR</sequence>
<keyword evidence="1" id="KW-1133">Transmembrane helix</keyword>
<evidence type="ECO:0000256" key="1">
    <source>
        <dbReference type="SAM" id="Phobius"/>
    </source>
</evidence>
<feature type="transmembrane region" description="Helical" evidence="1">
    <location>
        <begin position="54"/>
        <end position="73"/>
    </location>
</feature>
<accession>A0A6J7DR83</accession>
<evidence type="ECO:0000313" key="2">
    <source>
        <dbReference type="EMBL" id="CAB4873067.1"/>
    </source>
</evidence>
<protein>
    <submittedName>
        <fullName evidence="2">Unannotated protein</fullName>
    </submittedName>
</protein>
<proteinExistence type="predicted"/>
<keyword evidence="1" id="KW-0812">Transmembrane</keyword>
<reference evidence="2" key="1">
    <citation type="submission" date="2020-05" db="EMBL/GenBank/DDBJ databases">
        <authorList>
            <person name="Chiriac C."/>
            <person name="Salcher M."/>
            <person name="Ghai R."/>
            <person name="Kavagutti S V."/>
        </authorList>
    </citation>
    <scope>NUCLEOTIDE SEQUENCE</scope>
</reference>
<keyword evidence="1" id="KW-0472">Membrane</keyword>
<name>A0A6J7DR83_9ZZZZ</name>
<feature type="transmembrane region" description="Helical" evidence="1">
    <location>
        <begin position="20"/>
        <end position="42"/>
    </location>
</feature>